<accession>A0A560KLF9</accession>
<sequence>MCLVEPVLGQHFARMLTIEGRAGQHFAWGLRKLHGKPDRLHGAERGVIDLDDHLTRQRLRVAERLQHVVNGPARHTLLVQRRQPMRPRPGAEALAEDRLELLQVRHAVGAGDEARIGGELARVERFQHQQPMLLVGAADHEPAVGGLEGLVRRVERMGRAHRARRGARGERDSGLPIGLHQRGLVERGLDPLPFAGLEAMGVGGQNAHACEQTRGDVRQRRTAFDGRSIRALAGEAHDPAHRLCDEVKASAVLVGTGAAEAGQ</sequence>
<evidence type="ECO:0000313" key="2">
    <source>
        <dbReference type="Proteomes" id="UP000315914"/>
    </source>
</evidence>
<dbReference type="Proteomes" id="UP000315914">
    <property type="component" value="Unassembled WGS sequence"/>
</dbReference>
<evidence type="ECO:0000313" key="1">
    <source>
        <dbReference type="EMBL" id="TWB83952.1"/>
    </source>
</evidence>
<proteinExistence type="predicted"/>
<name>A0A560KLF9_9BRAD</name>
<organism evidence="1 2">
    <name type="scientific">Bradyrhizobium sacchari</name>
    <dbReference type="NCBI Taxonomy" id="1399419"/>
    <lineage>
        <taxon>Bacteria</taxon>
        <taxon>Pseudomonadati</taxon>
        <taxon>Pseudomonadota</taxon>
        <taxon>Alphaproteobacteria</taxon>
        <taxon>Hyphomicrobiales</taxon>
        <taxon>Nitrobacteraceae</taxon>
        <taxon>Bradyrhizobium</taxon>
    </lineage>
</organism>
<gene>
    <name evidence="1" type="ORF">FBZ95_101393</name>
</gene>
<reference evidence="1 2" key="1">
    <citation type="submission" date="2019-06" db="EMBL/GenBank/DDBJ databases">
        <title>Genomic Encyclopedia of Type Strains, Phase IV (KMG-V): Genome sequencing to study the core and pangenomes of soil and plant-associated prokaryotes.</title>
        <authorList>
            <person name="Whitman W."/>
        </authorList>
    </citation>
    <scope>NUCLEOTIDE SEQUENCE [LARGE SCALE GENOMIC DNA]</scope>
    <source>
        <strain evidence="1 2">BR 10556</strain>
    </source>
</reference>
<comment type="caution">
    <text evidence="1">The sequence shown here is derived from an EMBL/GenBank/DDBJ whole genome shotgun (WGS) entry which is preliminary data.</text>
</comment>
<keyword evidence="2" id="KW-1185">Reference proteome</keyword>
<protein>
    <submittedName>
        <fullName evidence="1">Uncharacterized protein</fullName>
    </submittedName>
</protein>
<dbReference type="AlphaFoldDB" id="A0A560KLF9"/>
<dbReference type="EMBL" id="VITW01000001">
    <property type="protein sequence ID" value="TWB83952.1"/>
    <property type="molecule type" value="Genomic_DNA"/>
</dbReference>